<dbReference type="InterPro" id="IPR029010">
    <property type="entry name" value="ThuA-like"/>
</dbReference>
<dbReference type="PANTHER" id="PTHR40469:SF2">
    <property type="entry name" value="GALACTOSE-BINDING DOMAIN-LIKE SUPERFAMILY PROTEIN"/>
    <property type="match status" value="1"/>
</dbReference>
<evidence type="ECO:0000259" key="1">
    <source>
        <dbReference type="Pfam" id="PF06283"/>
    </source>
</evidence>
<reference evidence="2 3" key="1">
    <citation type="submission" date="2020-01" db="EMBL/GenBank/DDBJ databases">
        <title>Spongiivirga citrea KCTC 32990T.</title>
        <authorList>
            <person name="Wang G."/>
        </authorList>
    </citation>
    <scope>NUCLEOTIDE SEQUENCE [LARGE SCALE GENOMIC DNA]</scope>
    <source>
        <strain evidence="2 3">KCTC 32990</strain>
    </source>
</reference>
<comment type="caution">
    <text evidence="2">The sequence shown here is derived from an EMBL/GenBank/DDBJ whole genome shotgun (WGS) entry which is preliminary data.</text>
</comment>
<dbReference type="EMBL" id="JAABOQ010000009">
    <property type="protein sequence ID" value="NER19042.1"/>
    <property type="molecule type" value="Genomic_DNA"/>
</dbReference>
<sequence length="249" mass="28125">MRILHYILILFLVGSCNEKSTTTAPTGEENPTLIEKVLVFTKTEGFRHNSIENGVTLIKTQASSNNFEVTHTEDASVFNDDNLKDYKLVIFLSTTGNILNDNQQEAFKKFINNGGAFVGVHAATDTEYDWPWYGQLVGGYFENHPQTQEATIQIVKEDHPSTQHLSSTWTRTDEWYNFKDLNASTTTLLNLDETSYEGGNNGENHPIAWFHEFDGGRVFYTGLGHTKESYDEDAFKQHLLGGILYALGR</sequence>
<dbReference type="InterPro" id="IPR029062">
    <property type="entry name" value="Class_I_gatase-like"/>
</dbReference>
<accession>A0A6M0CMY7</accession>
<evidence type="ECO:0000313" key="3">
    <source>
        <dbReference type="Proteomes" id="UP000474296"/>
    </source>
</evidence>
<dbReference type="PANTHER" id="PTHR40469">
    <property type="entry name" value="SECRETED GLYCOSYL HYDROLASE"/>
    <property type="match status" value="1"/>
</dbReference>
<feature type="domain" description="ThuA-like" evidence="1">
    <location>
        <begin position="36"/>
        <end position="246"/>
    </location>
</feature>
<dbReference type="Pfam" id="PF06283">
    <property type="entry name" value="ThuA"/>
    <property type="match status" value="1"/>
</dbReference>
<name>A0A6M0CMY7_9FLAO</name>
<proteinExistence type="predicted"/>
<dbReference type="Gene3D" id="3.40.50.880">
    <property type="match status" value="1"/>
</dbReference>
<dbReference type="SUPFAM" id="SSF52317">
    <property type="entry name" value="Class I glutamine amidotransferase-like"/>
    <property type="match status" value="1"/>
</dbReference>
<dbReference type="RefSeq" id="WP_164033730.1">
    <property type="nucleotide sequence ID" value="NZ_JAABOQ010000009.1"/>
</dbReference>
<evidence type="ECO:0000313" key="2">
    <source>
        <dbReference type="EMBL" id="NER19042.1"/>
    </source>
</evidence>
<gene>
    <name evidence="2" type="ORF">GWK10_17640</name>
</gene>
<protein>
    <submittedName>
        <fullName evidence="2">ThuA domain-containing protein</fullName>
    </submittedName>
</protein>
<organism evidence="2 3">
    <name type="scientific">Spongiivirga citrea</name>
    <dbReference type="NCBI Taxonomy" id="1481457"/>
    <lineage>
        <taxon>Bacteria</taxon>
        <taxon>Pseudomonadati</taxon>
        <taxon>Bacteroidota</taxon>
        <taxon>Flavobacteriia</taxon>
        <taxon>Flavobacteriales</taxon>
        <taxon>Flavobacteriaceae</taxon>
        <taxon>Spongiivirga</taxon>
    </lineage>
</organism>
<dbReference type="PROSITE" id="PS51257">
    <property type="entry name" value="PROKAR_LIPOPROTEIN"/>
    <property type="match status" value="1"/>
</dbReference>
<dbReference type="AlphaFoldDB" id="A0A6M0CMY7"/>
<dbReference type="Proteomes" id="UP000474296">
    <property type="component" value="Unassembled WGS sequence"/>
</dbReference>
<keyword evidence="3" id="KW-1185">Reference proteome</keyword>